<reference evidence="11" key="1">
    <citation type="journal article" date="2019" name="Int. J. Syst. Evol. Microbiol.">
        <title>The Global Catalogue of Microorganisms (GCM) 10K type strain sequencing project: providing services to taxonomists for standard genome sequencing and annotation.</title>
        <authorList>
            <consortium name="The Broad Institute Genomics Platform"/>
            <consortium name="The Broad Institute Genome Sequencing Center for Infectious Disease"/>
            <person name="Wu L."/>
            <person name="Ma J."/>
        </authorList>
    </citation>
    <scope>NUCLEOTIDE SEQUENCE [LARGE SCALE GENOMIC DNA]</scope>
    <source>
        <strain evidence="11">KCTC 42662</strain>
    </source>
</reference>
<keyword evidence="3" id="KW-0813">Transport</keyword>
<comment type="subcellular location">
    <subcellularLocation>
        <location evidence="1">Cell outer membrane</location>
    </subcellularLocation>
</comment>
<keyword evidence="6" id="KW-0472">Membrane</keyword>
<dbReference type="Gene3D" id="1.20.1600.10">
    <property type="entry name" value="Outer membrane efflux proteins (OEP)"/>
    <property type="match status" value="1"/>
</dbReference>
<feature type="chain" id="PRO_5047423477" evidence="9">
    <location>
        <begin position="23"/>
        <end position="448"/>
    </location>
</feature>
<dbReference type="InterPro" id="IPR003423">
    <property type="entry name" value="OMP_efflux"/>
</dbReference>
<evidence type="ECO:0000256" key="4">
    <source>
        <dbReference type="ARBA" id="ARBA00022452"/>
    </source>
</evidence>
<keyword evidence="8" id="KW-0175">Coiled coil</keyword>
<evidence type="ECO:0000313" key="10">
    <source>
        <dbReference type="EMBL" id="MFD2547124.1"/>
    </source>
</evidence>
<evidence type="ECO:0000256" key="1">
    <source>
        <dbReference type="ARBA" id="ARBA00004442"/>
    </source>
</evidence>
<evidence type="ECO:0000256" key="5">
    <source>
        <dbReference type="ARBA" id="ARBA00022692"/>
    </source>
</evidence>
<evidence type="ECO:0000256" key="6">
    <source>
        <dbReference type="ARBA" id="ARBA00023136"/>
    </source>
</evidence>
<dbReference type="Pfam" id="PF02321">
    <property type="entry name" value="OEP"/>
    <property type="match status" value="2"/>
</dbReference>
<evidence type="ECO:0000256" key="8">
    <source>
        <dbReference type="SAM" id="Coils"/>
    </source>
</evidence>
<feature type="coiled-coil region" evidence="8">
    <location>
        <begin position="195"/>
        <end position="222"/>
    </location>
</feature>
<protein>
    <submittedName>
        <fullName evidence="10">TolC family protein</fullName>
    </submittedName>
</protein>
<keyword evidence="7" id="KW-0998">Cell outer membrane</keyword>
<feature type="signal peptide" evidence="9">
    <location>
        <begin position="1"/>
        <end position="22"/>
    </location>
</feature>
<evidence type="ECO:0000256" key="2">
    <source>
        <dbReference type="ARBA" id="ARBA00007613"/>
    </source>
</evidence>
<evidence type="ECO:0000256" key="9">
    <source>
        <dbReference type="SAM" id="SignalP"/>
    </source>
</evidence>
<keyword evidence="5" id="KW-0812">Transmembrane</keyword>
<dbReference type="RefSeq" id="WP_380901578.1">
    <property type="nucleotide sequence ID" value="NZ_JBHUEG010000007.1"/>
</dbReference>
<sequence length="448" mass="49422">MKFKFLSVLTVGLLGSWGYAQAQETLTLQQAVKFALENKVDAQKAKLDVDNAQYKIDEVRSGALPQVSGSGTLTYNPMLQKSALPGDLIGQPGTTVMVAFGQKWQSNATLTVNQQIFNQALFTGLKAASTTREFYQINKDLTDEQLIEKVANAYYQVFQSRLQEETIETNLANTEKNRKVIQGLVDAGLAKRIDLDRTTVQVNNLQAQLQQAKNTSEIQENALKFAIGMDVSQPIDMPKETFAIDAEILELQQVDVEGRTEVRLLEKQTELLELDKKSAIADYYPTLSFTGNLGYLGMGQTFPIFSKNEGVNWSGFSGLGLNLSIPIFNGGKTKAQISQKNVAILQAKADLQDTKLALNMANENARTQIKNSLLTINSSQANVKLAKEVLDNTQNNYRNGLATLTELLDAENSYADAQTNYNTALLNYKVAEVQLIKAKGNLKTLVNE</sequence>
<keyword evidence="11" id="KW-1185">Reference proteome</keyword>
<evidence type="ECO:0000313" key="11">
    <source>
        <dbReference type="Proteomes" id="UP001597545"/>
    </source>
</evidence>
<proteinExistence type="inferred from homology"/>
<keyword evidence="9" id="KW-0732">Signal</keyword>
<comment type="similarity">
    <text evidence="2">Belongs to the outer membrane factor (OMF) (TC 1.B.17) family.</text>
</comment>
<dbReference type="InterPro" id="IPR051906">
    <property type="entry name" value="TolC-like"/>
</dbReference>
<keyword evidence="4" id="KW-1134">Transmembrane beta strand</keyword>
<evidence type="ECO:0000256" key="3">
    <source>
        <dbReference type="ARBA" id="ARBA00022448"/>
    </source>
</evidence>
<comment type="caution">
    <text evidence="10">The sequence shown here is derived from an EMBL/GenBank/DDBJ whole genome shotgun (WGS) entry which is preliminary data.</text>
</comment>
<dbReference type="SUPFAM" id="SSF56954">
    <property type="entry name" value="Outer membrane efflux proteins (OEP)"/>
    <property type="match status" value="1"/>
</dbReference>
<gene>
    <name evidence="10" type="ORF">ACFSR5_05615</name>
</gene>
<organism evidence="10 11">
    <name type="scientific">Sphingobacterium suaedae</name>
    <dbReference type="NCBI Taxonomy" id="1686402"/>
    <lineage>
        <taxon>Bacteria</taxon>
        <taxon>Pseudomonadati</taxon>
        <taxon>Bacteroidota</taxon>
        <taxon>Sphingobacteriia</taxon>
        <taxon>Sphingobacteriales</taxon>
        <taxon>Sphingobacteriaceae</taxon>
        <taxon>Sphingobacterium</taxon>
    </lineage>
</organism>
<accession>A0ABW5KDV9</accession>
<dbReference type="EMBL" id="JBHULR010000003">
    <property type="protein sequence ID" value="MFD2547124.1"/>
    <property type="molecule type" value="Genomic_DNA"/>
</dbReference>
<dbReference type="PANTHER" id="PTHR30026">
    <property type="entry name" value="OUTER MEMBRANE PROTEIN TOLC"/>
    <property type="match status" value="1"/>
</dbReference>
<evidence type="ECO:0000256" key="7">
    <source>
        <dbReference type="ARBA" id="ARBA00023237"/>
    </source>
</evidence>
<name>A0ABW5KDV9_9SPHI</name>
<dbReference type="PANTHER" id="PTHR30026:SF20">
    <property type="entry name" value="OUTER MEMBRANE PROTEIN TOLC"/>
    <property type="match status" value="1"/>
</dbReference>
<dbReference type="Proteomes" id="UP001597545">
    <property type="component" value="Unassembled WGS sequence"/>
</dbReference>
<feature type="coiled-coil region" evidence="8">
    <location>
        <begin position="344"/>
        <end position="396"/>
    </location>
</feature>